<name>A0A1Y0HTK2_CELCE</name>
<feature type="domain" description="Lipoprotein LpqB N-terminal" evidence="3">
    <location>
        <begin position="69"/>
        <end position="193"/>
    </location>
</feature>
<evidence type="ECO:0000313" key="4">
    <source>
        <dbReference type="EMBL" id="ARU50483.1"/>
    </source>
</evidence>
<dbReference type="EMBL" id="CP021383">
    <property type="protein sequence ID" value="ARU50483.1"/>
    <property type="molecule type" value="Genomic_DNA"/>
</dbReference>
<dbReference type="Pfam" id="PF25976">
    <property type="entry name" value="LpqB_N"/>
    <property type="match status" value="1"/>
</dbReference>
<sequence>MTTTGTLRGPTPRGRTLRRRAGRALAAGLATALVAALGACASIPTSGPVTEGQATPEDPGQPFVSAAAPIRDASPTQIVQGFLAAQAQGARSSFDVASEFLTSEVQEEWSPLAQVAILSGEPELVVDESTLEDGTTTVRTTAELIGTVDEHGVYTEQVPGQTIEISYGLVRDDDDQWRIDTVDDGLTITETNFAQTYKQVNLYFPTIDRAYLVPDARWFPSRNWQALAVRETLRGPAEWLAGSVSTVAPEGTALSIDSVPPGEGAVIVPLNEPVAEASSADRALLLAQLQASLGGRVEITVGVGGSTLSADEVPTIGVATTPDDPVVLAGDQIMSLEGRTTKAVASAAPLAGLQPTALAFRGRSVDATYVVRDGASRIVTAPTAESGPTTLLTGSNLLAPTIDRFQYLWSGPQVQDGTLQVVDLREAGSDAAVSTVAAPWLEGRTIMSVRVAPDGARVAVVSDAGSGAQIQVAGIVRDEAGRPTQLSEPVRVGQPVVAATQVTWMDRALLGVLGRTAGTAEPVVQRVPVGGPTAAASPVEDAVSLASATGIATALVGTSDSSLYAAGTSTLWTKVATEVRLPTYPG</sequence>
<gene>
    <name evidence="4" type="ORF">CBR64_02185</name>
</gene>
<reference evidence="4 5" key="1">
    <citation type="submission" date="2017-05" db="EMBL/GenBank/DDBJ databases">
        <authorList>
            <person name="Song R."/>
            <person name="Chenine A.L."/>
            <person name="Ruprecht R.M."/>
        </authorList>
    </citation>
    <scope>NUCLEOTIDE SEQUENCE [LARGE SCALE GENOMIC DNA]</scope>
    <source>
        <strain evidence="4 5">PSBB019</strain>
    </source>
</reference>
<dbReference type="OrthoDB" id="3226781at2"/>
<protein>
    <submittedName>
        <fullName evidence="4">Uncharacterized protein</fullName>
    </submittedName>
</protein>
<dbReference type="RefSeq" id="WP_087469555.1">
    <property type="nucleotide sequence ID" value="NZ_CP021383.1"/>
</dbReference>
<dbReference type="Pfam" id="PF10647">
    <property type="entry name" value="Gmad1"/>
    <property type="match status" value="1"/>
</dbReference>
<feature type="signal peptide" evidence="1">
    <location>
        <begin position="1"/>
        <end position="41"/>
    </location>
</feature>
<feature type="chain" id="PRO_5012620834" evidence="1">
    <location>
        <begin position="42"/>
        <end position="586"/>
    </location>
</feature>
<evidence type="ECO:0000259" key="2">
    <source>
        <dbReference type="Pfam" id="PF10647"/>
    </source>
</evidence>
<evidence type="ECO:0000313" key="5">
    <source>
        <dbReference type="Proteomes" id="UP000196228"/>
    </source>
</evidence>
<dbReference type="InterPro" id="IPR059026">
    <property type="entry name" value="LpqB_N"/>
</dbReference>
<feature type="domain" description="Lipoprotein LpqB C-terminal" evidence="2">
    <location>
        <begin position="332"/>
        <end position="585"/>
    </location>
</feature>
<organism evidence="4 5">
    <name type="scientific">Cellulosimicrobium cellulans</name>
    <name type="common">Arthrobacter luteus</name>
    <dbReference type="NCBI Taxonomy" id="1710"/>
    <lineage>
        <taxon>Bacteria</taxon>
        <taxon>Bacillati</taxon>
        <taxon>Actinomycetota</taxon>
        <taxon>Actinomycetes</taxon>
        <taxon>Micrococcales</taxon>
        <taxon>Promicromonosporaceae</taxon>
        <taxon>Cellulosimicrobium</taxon>
    </lineage>
</organism>
<dbReference type="KEGG" id="cceu:CBR64_02185"/>
<evidence type="ECO:0000256" key="1">
    <source>
        <dbReference type="SAM" id="SignalP"/>
    </source>
</evidence>
<dbReference type="InterPro" id="IPR018910">
    <property type="entry name" value="LpqB_C"/>
</dbReference>
<proteinExistence type="predicted"/>
<accession>A0A1Y0HTK2</accession>
<dbReference type="Proteomes" id="UP000196228">
    <property type="component" value="Chromosome"/>
</dbReference>
<keyword evidence="1" id="KW-0732">Signal</keyword>
<dbReference type="AlphaFoldDB" id="A0A1Y0HTK2"/>
<evidence type="ECO:0000259" key="3">
    <source>
        <dbReference type="Pfam" id="PF25976"/>
    </source>
</evidence>